<accession>A0ABS1WBH0</accession>
<dbReference type="Proteomes" id="UP000809910">
    <property type="component" value="Unassembled WGS sequence"/>
</dbReference>
<dbReference type="Gene3D" id="1.25.40.20">
    <property type="entry name" value="Ankyrin repeat-containing domain"/>
    <property type="match status" value="3"/>
</dbReference>
<dbReference type="InterPro" id="IPR002110">
    <property type="entry name" value="Ankyrin_rpt"/>
</dbReference>
<feature type="compositionally biased region" description="Low complexity" evidence="4">
    <location>
        <begin position="744"/>
        <end position="758"/>
    </location>
</feature>
<name>A0ABS1WBH0_9GAMM</name>
<reference evidence="5 6" key="1">
    <citation type="submission" date="2020-12" db="EMBL/GenBank/DDBJ databases">
        <title>WGS of Legionella: environmental sample.</title>
        <authorList>
            <person name="Cristino S."/>
            <person name="Girolamini L."/>
            <person name="Salaris S."/>
            <person name="Pascale M.R."/>
            <person name="Mazzotta M."/>
            <person name="Orsini M."/>
            <person name="Grottola A."/>
        </authorList>
    </citation>
    <scope>NUCLEOTIDE SEQUENCE [LARGE SCALE GENOMIC DNA]</scope>
    <source>
        <strain evidence="5 6">30cs62</strain>
    </source>
</reference>
<feature type="region of interest" description="Disordered" evidence="4">
    <location>
        <begin position="735"/>
        <end position="758"/>
    </location>
</feature>
<dbReference type="RefSeq" id="WP_203113970.1">
    <property type="nucleotide sequence ID" value="NZ_JADWVN010000016.1"/>
</dbReference>
<evidence type="ECO:0000256" key="1">
    <source>
        <dbReference type="ARBA" id="ARBA00022737"/>
    </source>
</evidence>
<evidence type="ECO:0000256" key="2">
    <source>
        <dbReference type="ARBA" id="ARBA00023043"/>
    </source>
</evidence>
<keyword evidence="1" id="KW-0677">Repeat</keyword>
<dbReference type="InterPro" id="IPR036770">
    <property type="entry name" value="Ankyrin_rpt-contain_sf"/>
</dbReference>
<evidence type="ECO:0000256" key="4">
    <source>
        <dbReference type="SAM" id="MobiDB-lite"/>
    </source>
</evidence>
<dbReference type="Pfam" id="PF12796">
    <property type="entry name" value="Ank_2"/>
    <property type="match status" value="1"/>
</dbReference>
<dbReference type="PANTHER" id="PTHR24198">
    <property type="entry name" value="ANKYRIN REPEAT AND PROTEIN KINASE DOMAIN-CONTAINING PROTEIN"/>
    <property type="match status" value="1"/>
</dbReference>
<protein>
    <submittedName>
        <fullName evidence="5">Ankyrin repeat domain-containing protein</fullName>
    </submittedName>
</protein>
<gene>
    <name evidence="5" type="ORF">I5282_08970</name>
</gene>
<evidence type="ECO:0000313" key="6">
    <source>
        <dbReference type="Proteomes" id="UP000809910"/>
    </source>
</evidence>
<keyword evidence="6" id="KW-1185">Reference proteome</keyword>
<dbReference type="SMART" id="SM00248">
    <property type="entry name" value="ANK"/>
    <property type="match status" value="11"/>
</dbReference>
<dbReference type="EMBL" id="JADWVN010000016">
    <property type="protein sequence ID" value="MBL7526701.1"/>
    <property type="molecule type" value="Genomic_DNA"/>
</dbReference>
<feature type="repeat" description="ANK" evidence="3">
    <location>
        <begin position="552"/>
        <end position="592"/>
    </location>
</feature>
<evidence type="ECO:0000256" key="3">
    <source>
        <dbReference type="PROSITE-ProRule" id="PRU00023"/>
    </source>
</evidence>
<dbReference type="PANTHER" id="PTHR24198:SF165">
    <property type="entry name" value="ANKYRIN REPEAT-CONTAINING PROTEIN-RELATED"/>
    <property type="match status" value="1"/>
</dbReference>
<dbReference type="PROSITE" id="PS50297">
    <property type="entry name" value="ANK_REP_REGION"/>
    <property type="match status" value="2"/>
</dbReference>
<proteinExistence type="predicted"/>
<sequence length="758" mass="83429">VVVNGKKTTQQAIDVAIGSGRLELVKLLVKAGAHLERTEKSRYVIDKDHPNGGYSEQVFNVLGLSKAIMGNHTDIALFLLEQGANPNELIWNKGTEISLMTLAALNGTIQLVDALVHHGANCVLAIRGAEEHYKCRAMDIGASDIELREKNRETYSGCIKILLDHAVGSNVSSLDFLTGLDVTFFNFIGVSFNGQPITKELLQSKNVQGAEGALVSRQDLSTIEHTARYNQLRSRIESIIEKRGHLESGGILNLVPLPCAVAAGDEEAVKTRLAKGVNPNETYYDYATYKETIPIVCAAEHGFTSICNLLAAHPDIDKGHRMQALKMAQQHGYLEIVDFIESFLDINQVDSSGNTRLYYAVEAGSLSKVADLIGKGAKVTKRNNAGRTALRLAAFRATEKAEPGVYYDIISLLLRSPHSVTELIETLNNTIIHGVCSSLSVMRLLLDKILEQQDSIKRYENQTSHPWYSEPVINAIRSKHAIEQLAILKEYGATFNSISPDNEHQSLLSEAIYSLLSSIYPVSVENPQFANRLDVIEFLLKNGAKPGVQYGNGRTELHILSDNHNLLCSENAYQRIADLLIKYGINVNAIDKKGNTALHLAAITNNSTAIRYLVEHGADINCQNNFGNSPLYAAIANKSLDAVLLLIKLGADVFISHDPSLPSLQVFLKQVKSELLEYRRDFQFYSAVTFSRKEYDETTAQLSQIYEVLSRLKASSLPTDSAKLSDFSIFNNKPDSELMPQEASSSCDSSTMSALNLD</sequence>
<evidence type="ECO:0000313" key="5">
    <source>
        <dbReference type="EMBL" id="MBL7526701.1"/>
    </source>
</evidence>
<feature type="repeat" description="ANK" evidence="3">
    <location>
        <begin position="626"/>
        <end position="658"/>
    </location>
</feature>
<feature type="repeat" description="ANK" evidence="3">
    <location>
        <begin position="352"/>
        <end position="384"/>
    </location>
</feature>
<organism evidence="5 6">
    <name type="scientific">Legionella bononiensis</name>
    <dbReference type="NCBI Taxonomy" id="2793102"/>
    <lineage>
        <taxon>Bacteria</taxon>
        <taxon>Pseudomonadati</taxon>
        <taxon>Pseudomonadota</taxon>
        <taxon>Gammaproteobacteria</taxon>
        <taxon>Legionellales</taxon>
        <taxon>Legionellaceae</taxon>
        <taxon>Legionella</taxon>
    </lineage>
</organism>
<keyword evidence="2 3" id="KW-0040">ANK repeat</keyword>
<comment type="caution">
    <text evidence="5">The sequence shown here is derived from an EMBL/GenBank/DDBJ whole genome shotgun (WGS) entry which is preliminary data.</text>
</comment>
<dbReference type="SUPFAM" id="SSF48403">
    <property type="entry name" value="Ankyrin repeat"/>
    <property type="match status" value="2"/>
</dbReference>
<feature type="non-terminal residue" evidence="5">
    <location>
        <position position="1"/>
    </location>
</feature>
<feature type="repeat" description="ANK" evidence="3">
    <location>
        <begin position="593"/>
        <end position="625"/>
    </location>
</feature>
<dbReference type="PROSITE" id="PS50088">
    <property type="entry name" value="ANK_REPEAT"/>
    <property type="match status" value="4"/>
</dbReference>